<comment type="caution">
    <text evidence="2">The sequence shown here is derived from an EMBL/GenBank/DDBJ whole genome shotgun (WGS) entry which is preliminary data.</text>
</comment>
<reference evidence="2 3" key="1">
    <citation type="submission" date="2018-06" db="EMBL/GenBank/DDBJ databases">
        <title>Comparative genomics reveals the genomic features of Rhizophagus irregularis, R. cerebriforme, R. diaphanum and Gigaspora rosea, and their symbiotic lifestyle signature.</title>
        <authorList>
            <person name="Morin E."/>
            <person name="San Clemente H."/>
            <person name="Chen E.C.H."/>
            <person name="De La Providencia I."/>
            <person name="Hainaut M."/>
            <person name="Kuo A."/>
            <person name="Kohler A."/>
            <person name="Murat C."/>
            <person name="Tang N."/>
            <person name="Roy S."/>
            <person name="Loubradou J."/>
            <person name="Henrissat B."/>
            <person name="Grigoriev I.V."/>
            <person name="Corradi N."/>
            <person name="Roux C."/>
            <person name="Martin F.M."/>
        </authorList>
    </citation>
    <scope>NUCLEOTIDE SEQUENCE [LARGE SCALE GENOMIC DNA]</scope>
    <source>
        <strain evidence="2 3">DAOM 194757</strain>
    </source>
</reference>
<keyword evidence="1" id="KW-0175">Coiled coil</keyword>
<name>A0A397TZ37_9GLOM</name>
<gene>
    <name evidence="2" type="ORF">C2G38_2049441</name>
</gene>
<evidence type="ECO:0000313" key="2">
    <source>
        <dbReference type="EMBL" id="RIB03214.1"/>
    </source>
</evidence>
<proteinExistence type="predicted"/>
<dbReference type="EMBL" id="QKWP01002475">
    <property type="protein sequence ID" value="RIB03214.1"/>
    <property type="molecule type" value="Genomic_DNA"/>
</dbReference>
<evidence type="ECO:0000313" key="3">
    <source>
        <dbReference type="Proteomes" id="UP000266673"/>
    </source>
</evidence>
<evidence type="ECO:0000256" key="1">
    <source>
        <dbReference type="SAM" id="Coils"/>
    </source>
</evidence>
<sequence length="156" mass="17999">MEQKKKVKSRKDINADYRRNKKVKEEAHLKQLEATIENLRKELESTKCKAFYFVGQMKEKEKEISELRKENKLLLEKLYSGNGPMLNNINPVNIANPSNIDENNEQAQVASMLSSQLYQGNGFFEIGSTDFTTFIHPDEDYELELITTLAGQPGRR</sequence>
<keyword evidence="3" id="KW-1185">Reference proteome</keyword>
<organism evidence="2 3">
    <name type="scientific">Gigaspora rosea</name>
    <dbReference type="NCBI Taxonomy" id="44941"/>
    <lineage>
        <taxon>Eukaryota</taxon>
        <taxon>Fungi</taxon>
        <taxon>Fungi incertae sedis</taxon>
        <taxon>Mucoromycota</taxon>
        <taxon>Glomeromycotina</taxon>
        <taxon>Glomeromycetes</taxon>
        <taxon>Diversisporales</taxon>
        <taxon>Gigasporaceae</taxon>
        <taxon>Gigaspora</taxon>
    </lineage>
</organism>
<protein>
    <submittedName>
        <fullName evidence="2">Uncharacterized protein</fullName>
    </submittedName>
</protein>
<dbReference type="Proteomes" id="UP000266673">
    <property type="component" value="Unassembled WGS sequence"/>
</dbReference>
<dbReference type="AlphaFoldDB" id="A0A397TZ37"/>
<accession>A0A397TZ37</accession>
<feature type="coiled-coil region" evidence="1">
    <location>
        <begin position="22"/>
        <end position="77"/>
    </location>
</feature>